<dbReference type="InterPro" id="IPR050336">
    <property type="entry name" value="Chromosome_partition/occlusion"/>
</dbReference>
<dbReference type="SUPFAM" id="SSF110849">
    <property type="entry name" value="ParB/Sulfiredoxin"/>
    <property type="match status" value="1"/>
</dbReference>
<protein>
    <submittedName>
        <fullName evidence="6">ParB/RepB/Spo0J family partition protein</fullName>
    </submittedName>
</protein>
<reference evidence="6" key="1">
    <citation type="submission" date="2020-10" db="EMBL/GenBank/DDBJ databases">
        <authorList>
            <person name="Gilroy R."/>
        </authorList>
    </citation>
    <scope>NUCLEOTIDE SEQUENCE</scope>
    <source>
        <strain evidence="6">ChiHile30-977</strain>
    </source>
</reference>
<dbReference type="GO" id="GO:0009295">
    <property type="term" value="C:nucleoid"/>
    <property type="evidence" value="ECO:0007669"/>
    <property type="project" value="UniProtKB-SubCell"/>
</dbReference>
<dbReference type="GO" id="GO:0007059">
    <property type="term" value="P:chromosome segregation"/>
    <property type="evidence" value="ECO:0007669"/>
    <property type="project" value="UniProtKB-KW"/>
</dbReference>
<comment type="similarity">
    <text evidence="2">Belongs to the ParB family.</text>
</comment>
<dbReference type="SUPFAM" id="SSF109709">
    <property type="entry name" value="KorB DNA-binding domain-like"/>
    <property type="match status" value="1"/>
</dbReference>
<dbReference type="InterPro" id="IPR003115">
    <property type="entry name" value="ParB_N"/>
</dbReference>
<dbReference type="FunFam" id="3.90.1530.30:FF:000001">
    <property type="entry name" value="Chromosome partitioning protein ParB"/>
    <property type="match status" value="1"/>
</dbReference>
<dbReference type="Pfam" id="PF17762">
    <property type="entry name" value="HTH_ParB"/>
    <property type="match status" value="1"/>
</dbReference>
<name>A0A9D1CJ10_9FIRM</name>
<dbReference type="CDD" id="cd16393">
    <property type="entry name" value="SPO0J_N"/>
    <property type="match status" value="1"/>
</dbReference>
<dbReference type="GO" id="GO:0003677">
    <property type="term" value="F:DNA binding"/>
    <property type="evidence" value="ECO:0007669"/>
    <property type="project" value="UniProtKB-KW"/>
</dbReference>
<dbReference type="PANTHER" id="PTHR33375:SF1">
    <property type="entry name" value="CHROMOSOME-PARTITIONING PROTEIN PARB-RELATED"/>
    <property type="match status" value="1"/>
</dbReference>
<comment type="caution">
    <text evidence="6">The sequence shown here is derived from an EMBL/GenBank/DDBJ whole genome shotgun (WGS) entry which is preliminary data.</text>
</comment>
<dbReference type="PANTHER" id="PTHR33375">
    <property type="entry name" value="CHROMOSOME-PARTITIONING PROTEIN PARB-RELATED"/>
    <property type="match status" value="1"/>
</dbReference>
<proteinExistence type="inferred from homology"/>
<organism evidence="6 7">
    <name type="scientific">Candidatus Avichristensenella intestinipullorum</name>
    <dbReference type="NCBI Taxonomy" id="2840693"/>
    <lineage>
        <taxon>Bacteria</taxon>
        <taxon>Bacillati</taxon>
        <taxon>Bacillota</taxon>
        <taxon>Clostridia</taxon>
        <taxon>Candidatus Avichristensenella</taxon>
    </lineage>
</organism>
<evidence type="ECO:0000256" key="2">
    <source>
        <dbReference type="ARBA" id="ARBA00006295"/>
    </source>
</evidence>
<dbReference type="SMART" id="SM00470">
    <property type="entry name" value="ParB"/>
    <property type="match status" value="1"/>
</dbReference>
<feature type="domain" description="ParB-like N-terminal" evidence="5">
    <location>
        <begin position="16"/>
        <end position="106"/>
    </location>
</feature>
<keyword evidence="3" id="KW-0159">Chromosome partition</keyword>
<gene>
    <name evidence="6" type="ORF">IAA66_06925</name>
</gene>
<dbReference type="GO" id="GO:0005694">
    <property type="term" value="C:chromosome"/>
    <property type="evidence" value="ECO:0007669"/>
    <property type="project" value="TreeGrafter"/>
</dbReference>
<dbReference type="InterPro" id="IPR041468">
    <property type="entry name" value="HTH_ParB/Spo0J"/>
</dbReference>
<dbReference type="AlphaFoldDB" id="A0A9D1CJ10"/>
<dbReference type="FunFam" id="1.10.10.2830:FF:000001">
    <property type="entry name" value="Chromosome partitioning protein ParB"/>
    <property type="match status" value="1"/>
</dbReference>
<evidence type="ECO:0000313" key="6">
    <source>
        <dbReference type="EMBL" id="HIQ63305.1"/>
    </source>
</evidence>
<evidence type="ECO:0000256" key="3">
    <source>
        <dbReference type="ARBA" id="ARBA00022829"/>
    </source>
</evidence>
<evidence type="ECO:0000256" key="4">
    <source>
        <dbReference type="ARBA" id="ARBA00023125"/>
    </source>
</evidence>
<dbReference type="Pfam" id="PF02195">
    <property type="entry name" value="ParB_N"/>
    <property type="match status" value="1"/>
</dbReference>
<evidence type="ECO:0000256" key="1">
    <source>
        <dbReference type="ARBA" id="ARBA00004453"/>
    </source>
</evidence>
<reference evidence="6" key="2">
    <citation type="journal article" date="2021" name="PeerJ">
        <title>Extensive microbial diversity within the chicken gut microbiome revealed by metagenomics and culture.</title>
        <authorList>
            <person name="Gilroy R."/>
            <person name="Ravi A."/>
            <person name="Getino M."/>
            <person name="Pursley I."/>
            <person name="Horton D.L."/>
            <person name="Alikhan N.F."/>
            <person name="Baker D."/>
            <person name="Gharbi K."/>
            <person name="Hall N."/>
            <person name="Watson M."/>
            <person name="Adriaenssens E.M."/>
            <person name="Foster-Nyarko E."/>
            <person name="Jarju S."/>
            <person name="Secka A."/>
            <person name="Antonio M."/>
            <person name="Oren A."/>
            <person name="Chaudhuri R.R."/>
            <person name="La Ragione R."/>
            <person name="Hildebrand F."/>
            <person name="Pallen M.J."/>
        </authorList>
    </citation>
    <scope>NUCLEOTIDE SEQUENCE</scope>
    <source>
        <strain evidence="6">ChiHile30-977</strain>
    </source>
</reference>
<dbReference type="Gene3D" id="3.90.1530.30">
    <property type="match status" value="1"/>
</dbReference>
<dbReference type="InterPro" id="IPR004437">
    <property type="entry name" value="ParB/RepB/Spo0J"/>
</dbReference>
<dbReference type="NCBIfam" id="TIGR00180">
    <property type="entry name" value="parB_part"/>
    <property type="match status" value="1"/>
</dbReference>
<keyword evidence="4" id="KW-0238">DNA-binding</keyword>
<dbReference type="Proteomes" id="UP000886819">
    <property type="component" value="Unassembled WGS sequence"/>
</dbReference>
<dbReference type="Gene3D" id="1.10.10.2830">
    <property type="match status" value="1"/>
</dbReference>
<sequence>MTPAARHAPQNARSVWSIPLQSILPNPRQPRRTFDEAALGALAASIRQLGLLQPVAVRAVDASRYELIAGERRLRACALLGMTHIDALVLPATALGSALLALVENLQREDLHYLEEAQGYADVLREEGMTQERLARQIGKSQSAVANKLRLLRLEAPVCQALRAYDLGERHARALLRLPLASLRLEAVQRMGEQRLTARQAEALALSLLSALQQDGRPARRVLPLMRDHRLYLNAIRDVVRQMRKAGLDAEETVREQPDCVEIIVRMPRFSQKTPPAQEAKAARP</sequence>
<evidence type="ECO:0000259" key="5">
    <source>
        <dbReference type="SMART" id="SM00470"/>
    </source>
</evidence>
<dbReference type="InterPro" id="IPR036086">
    <property type="entry name" value="ParB/Sulfiredoxin_sf"/>
</dbReference>
<comment type="subcellular location">
    <subcellularLocation>
        <location evidence="1">Cytoplasm</location>
        <location evidence="1">Nucleoid</location>
    </subcellularLocation>
</comment>
<dbReference type="EMBL" id="DVFI01000099">
    <property type="protein sequence ID" value="HIQ63305.1"/>
    <property type="molecule type" value="Genomic_DNA"/>
</dbReference>
<evidence type="ECO:0000313" key="7">
    <source>
        <dbReference type="Proteomes" id="UP000886819"/>
    </source>
</evidence>
<accession>A0A9D1CJ10</accession>